<dbReference type="AlphaFoldDB" id="A0A9W6J2Z8"/>
<name>A0A9W6J2Z8_9HYPH</name>
<proteinExistence type="predicted"/>
<keyword evidence="2" id="KW-1185">Reference proteome</keyword>
<sequence length="93" mass="9908">MMLLILPSEAQARARSRAAYQAANLAALPGLVTRALWTWRAHPSDGRAALEIPGTPADAGLGLPPSVYEALLTADERVALVAMPPEWRIEPAP</sequence>
<accession>A0A9W6J2Z8</accession>
<organism evidence="1 2">
    <name type="scientific">Ancylobacter dichloromethanicus</name>
    <dbReference type="NCBI Taxonomy" id="518825"/>
    <lineage>
        <taxon>Bacteria</taxon>
        <taxon>Pseudomonadati</taxon>
        <taxon>Pseudomonadota</taxon>
        <taxon>Alphaproteobacteria</taxon>
        <taxon>Hyphomicrobiales</taxon>
        <taxon>Xanthobacteraceae</taxon>
        <taxon>Ancylobacter</taxon>
    </lineage>
</organism>
<reference evidence="1" key="2">
    <citation type="submission" date="2023-01" db="EMBL/GenBank/DDBJ databases">
        <authorList>
            <person name="Sun Q."/>
            <person name="Evtushenko L."/>
        </authorList>
    </citation>
    <scope>NUCLEOTIDE SEQUENCE</scope>
    <source>
        <strain evidence="1">VKM B-2484</strain>
    </source>
</reference>
<reference evidence="1" key="1">
    <citation type="journal article" date="2014" name="Int. J. Syst. Evol. Microbiol.">
        <title>Complete genome sequence of Corynebacterium casei LMG S-19264T (=DSM 44701T), isolated from a smear-ripened cheese.</title>
        <authorList>
            <consortium name="US DOE Joint Genome Institute (JGI-PGF)"/>
            <person name="Walter F."/>
            <person name="Albersmeier A."/>
            <person name="Kalinowski J."/>
            <person name="Ruckert C."/>
        </authorList>
    </citation>
    <scope>NUCLEOTIDE SEQUENCE</scope>
    <source>
        <strain evidence="1">VKM B-2484</strain>
    </source>
</reference>
<dbReference type="EMBL" id="BSFJ01000001">
    <property type="protein sequence ID" value="GLK69915.1"/>
    <property type="molecule type" value="Genomic_DNA"/>
</dbReference>
<evidence type="ECO:0000313" key="2">
    <source>
        <dbReference type="Proteomes" id="UP001143370"/>
    </source>
</evidence>
<dbReference type="RefSeq" id="WP_213375531.1">
    <property type="nucleotide sequence ID" value="NZ_BSFJ01000001.1"/>
</dbReference>
<dbReference type="Proteomes" id="UP001143370">
    <property type="component" value="Unassembled WGS sequence"/>
</dbReference>
<protein>
    <submittedName>
        <fullName evidence="1">Uncharacterized protein</fullName>
    </submittedName>
</protein>
<gene>
    <name evidence="1" type="ORF">GCM10017643_00300</name>
</gene>
<evidence type="ECO:0000313" key="1">
    <source>
        <dbReference type="EMBL" id="GLK69915.1"/>
    </source>
</evidence>
<comment type="caution">
    <text evidence="1">The sequence shown here is derived from an EMBL/GenBank/DDBJ whole genome shotgun (WGS) entry which is preliminary data.</text>
</comment>